<dbReference type="AlphaFoldDB" id="Q2R9W1"/>
<gene>
    <name evidence="1" type="ordered locus">LOC_Os11g07390</name>
</gene>
<accession>Q2R9W1</accession>
<dbReference type="EMBL" id="AC120539">
    <property type="protein sequence ID" value="AAX95790.1"/>
    <property type="molecule type" value="Genomic_DNA"/>
</dbReference>
<evidence type="ECO:0000313" key="1">
    <source>
        <dbReference type="EMBL" id="AAX95790.1"/>
    </source>
</evidence>
<evidence type="ECO:0000313" key="2">
    <source>
        <dbReference type="Proteomes" id="UP000000763"/>
    </source>
</evidence>
<reference evidence="2" key="1">
    <citation type="journal article" date="2005" name="Nature">
        <title>The map-based sequence of the rice genome.</title>
        <authorList>
            <consortium name="International rice genome sequencing project (IRGSP)"/>
            <person name="Matsumoto T."/>
            <person name="Wu J."/>
            <person name="Kanamori H."/>
            <person name="Katayose Y."/>
            <person name="Fujisawa M."/>
            <person name="Namiki N."/>
            <person name="Mizuno H."/>
            <person name="Yamamoto K."/>
            <person name="Antonio B.A."/>
            <person name="Baba T."/>
            <person name="Sakata K."/>
            <person name="Nagamura Y."/>
            <person name="Aoki H."/>
            <person name="Arikawa K."/>
            <person name="Arita K."/>
            <person name="Bito T."/>
            <person name="Chiden Y."/>
            <person name="Fujitsuka N."/>
            <person name="Fukunaka R."/>
            <person name="Hamada M."/>
            <person name="Harada C."/>
            <person name="Hayashi A."/>
            <person name="Hijishita S."/>
            <person name="Honda M."/>
            <person name="Hosokawa S."/>
            <person name="Ichikawa Y."/>
            <person name="Idonuma A."/>
            <person name="Iijima M."/>
            <person name="Ikeda M."/>
            <person name="Ikeno M."/>
            <person name="Ito K."/>
            <person name="Ito S."/>
            <person name="Ito T."/>
            <person name="Ito Y."/>
            <person name="Ito Y."/>
            <person name="Iwabuchi A."/>
            <person name="Kamiya K."/>
            <person name="Karasawa W."/>
            <person name="Kurita K."/>
            <person name="Katagiri S."/>
            <person name="Kikuta A."/>
            <person name="Kobayashi H."/>
            <person name="Kobayashi N."/>
            <person name="Machita K."/>
            <person name="Maehara T."/>
            <person name="Masukawa M."/>
            <person name="Mizubayashi T."/>
            <person name="Mukai Y."/>
            <person name="Nagasaki H."/>
            <person name="Nagata Y."/>
            <person name="Naito S."/>
            <person name="Nakashima M."/>
            <person name="Nakama Y."/>
            <person name="Nakamichi Y."/>
            <person name="Nakamura M."/>
            <person name="Meguro A."/>
            <person name="Negishi M."/>
            <person name="Ohta I."/>
            <person name="Ohta T."/>
            <person name="Okamoto M."/>
            <person name="Ono N."/>
            <person name="Saji S."/>
            <person name="Sakaguchi M."/>
            <person name="Sakai K."/>
            <person name="Shibata M."/>
            <person name="Shimokawa T."/>
            <person name="Song J."/>
            <person name="Takazaki Y."/>
            <person name="Terasawa K."/>
            <person name="Tsugane M."/>
            <person name="Tsuji K."/>
            <person name="Ueda S."/>
            <person name="Waki K."/>
            <person name="Yamagata H."/>
            <person name="Yamamoto M."/>
            <person name="Yamamoto S."/>
            <person name="Yamane H."/>
            <person name="Yoshiki S."/>
            <person name="Yoshihara R."/>
            <person name="Yukawa K."/>
            <person name="Zhong H."/>
            <person name="Yano M."/>
            <person name="Yuan Q."/>
            <person name="Ouyang S."/>
            <person name="Liu J."/>
            <person name="Jones K.M."/>
            <person name="Gansberger K."/>
            <person name="Moffat K."/>
            <person name="Hill J."/>
            <person name="Bera J."/>
            <person name="Fadrosh D."/>
            <person name="Jin S."/>
            <person name="Johri S."/>
            <person name="Kim M."/>
            <person name="Overton L."/>
            <person name="Reardon M."/>
            <person name="Tsitrin T."/>
            <person name="Vuong H."/>
            <person name="Weaver B."/>
            <person name="Ciecko A."/>
            <person name="Tallon L."/>
            <person name="Jackson J."/>
            <person name="Pai G."/>
            <person name="Aken S.V."/>
            <person name="Utterback T."/>
            <person name="Reidmuller S."/>
            <person name="Feldblyum T."/>
            <person name="Hsiao J."/>
            <person name="Zismann V."/>
            <person name="Iobst S."/>
            <person name="de Vazeille A.R."/>
            <person name="Buell C.R."/>
            <person name="Ying K."/>
            <person name="Li Y."/>
            <person name="Lu T."/>
            <person name="Huang Y."/>
            <person name="Zhao Q."/>
            <person name="Feng Q."/>
            <person name="Zhang L."/>
            <person name="Zhu J."/>
            <person name="Weng Q."/>
            <person name="Mu J."/>
            <person name="Lu Y."/>
            <person name="Fan D."/>
            <person name="Liu Y."/>
            <person name="Guan J."/>
            <person name="Zhang Y."/>
            <person name="Yu S."/>
            <person name="Liu X."/>
            <person name="Zhang Y."/>
            <person name="Hong G."/>
            <person name="Han B."/>
            <person name="Choisne N."/>
            <person name="Demange N."/>
            <person name="Orjeda G."/>
            <person name="Samain S."/>
            <person name="Cattolico L."/>
            <person name="Pelletier E."/>
            <person name="Couloux A."/>
            <person name="Segurens B."/>
            <person name="Wincker P."/>
            <person name="D'Hont A."/>
            <person name="Scarpelli C."/>
            <person name="Weissenbach J."/>
            <person name="Salanoubat M."/>
            <person name="Quetier F."/>
            <person name="Yu Y."/>
            <person name="Kim H.R."/>
            <person name="Rambo T."/>
            <person name="Currie J."/>
            <person name="Collura K."/>
            <person name="Luo M."/>
            <person name="Yang T."/>
            <person name="Ammiraju J.S.S."/>
            <person name="Engler F."/>
            <person name="Soderlund C."/>
            <person name="Wing R.A."/>
            <person name="Palmer L.E."/>
            <person name="de la Bastide M."/>
            <person name="Spiegel L."/>
            <person name="Nascimento L."/>
            <person name="Zutavern T."/>
            <person name="O'Shaughnessy A."/>
            <person name="Dike S."/>
            <person name="Dedhia N."/>
            <person name="Preston R."/>
            <person name="Balija V."/>
            <person name="McCombie W.R."/>
            <person name="Chow T."/>
            <person name="Chen H."/>
            <person name="Chung M."/>
            <person name="Chen C."/>
            <person name="Shaw J."/>
            <person name="Wu H."/>
            <person name="Hsiao K."/>
            <person name="Chao Y."/>
            <person name="Chu M."/>
            <person name="Cheng C."/>
            <person name="Hour A."/>
            <person name="Lee P."/>
            <person name="Lin S."/>
            <person name="Lin Y."/>
            <person name="Liou J."/>
            <person name="Liu S."/>
            <person name="Hsing Y."/>
            <person name="Raghuvanshi S."/>
            <person name="Mohanty A."/>
            <person name="Bharti A.K."/>
            <person name="Gaur A."/>
            <person name="Gupta V."/>
            <person name="Kumar D."/>
            <person name="Ravi V."/>
            <person name="Vij S."/>
            <person name="Kapur A."/>
            <person name="Khurana P."/>
            <person name="Khurana P."/>
            <person name="Khurana J.P."/>
            <person name="Tyagi A.K."/>
            <person name="Gaikwad K."/>
            <person name="Singh A."/>
            <person name="Dalal V."/>
            <person name="Srivastava S."/>
            <person name="Dixit A."/>
            <person name="Pal A.K."/>
            <person name="Ghazi I.A."/>
            <person name="Yadav M."/>
            <person name="Pandit A."/>
            <person name="Bhargava A."/>
            <person name="Sureshbabu K."/>
            <person name="Batra K."/>
            <person name="Sharma T.R."/>
            <person name="Mohapatra T."/>
            <person name="Singh N.K."/>
            <person name="Messing J."/>
            <person name="Nelson A.B."/>
            <person name="Fuks G."/>
            <person name="Kavchok S."/>
            <person name="Keizer G."/>
            <person name="Linton E."/>
            <person name="Llaca V."/>
            <person name="Song R."/>
            <person name="Tanyolac B."/>
            <person name="Young S."/>
            <person name="Ho-Il K."/>
            <person name="Hahn J.H."/>
            <person name="Sangsakoo G."/>
            <person name="Vanavichit A."/>
            <person name="de Mattos Luiz.A.T."/>
            <person name="Zimmer P.D."/>
            <person name="Malone G."/>
            <person name="Dellagostin O."/>
            <person name="de Oliveira A.C."/>
            <person name="Bevan M."/>
            <person name="Bancroft I."/>
            <person name="Minx P."/>
            <person name="Cordum H."/>
            <person name="Wilson R."/>
            <person name="Cheng Z."/>
            <person name="Jin W."/>
            <person name="Jiang J."/>
            <person name="Leong S.A."/>
            <person name="Iwama H."/>
            <person name="Gojobori T."/>
            <person name="Itoh T."/>
            <person name="Niimura Y."/>
            <person name="Fujii Y."/>
            <person name="Habara T."/>
            <person name="Sakai H."/>
            <person name="Sato Y."/>
            <person name="Wilson G."/>
            <person name="Kumar K."/>
            <person name="McCouch S."/>
            <person name="Juretic N."/>
            <person name="Hoen D."/>
            <person name="Wright S."/>
            <person name="Bruskiewich R."/>
            <person name="Bureau T."/>
            <person name="Miyao A."/>
            <person name="Hirochika H."/>
            <person name="Nishikawa T."/>
            <person name="Kadowaki K."/>
            <person name="Sugiura M."/>
            <person name="Burr B."/>
            <person name="Sasaki T."/>
        </authorList>
    </citation>
    <scope>NUCLEOTIDE SEQUENCE [LARGE SCALE GENOMIC DNA]</scope>
    <source>
        <strain evidence="2">cv. Nipponbare</strain>
    </source>
</reference>
<dbReference type="Proteomes" id="UP000000763">
    <property type="component" value="Chromosome 11"/>
</dbReference>
<sequence>MEWTMDAIVDATKLWSLDAYASIPLCRYDNDVYQQKPSYGHTYIPCKISTLYTNHSSNNGVTKPPVSRIASPEEILVALEAIPDHACDDLLKAYIILCRDNGRLFRSLLGLPMGLRKKWLMIEIKAYQNIYSTCTSTTNDLHHD</sequence>
<name>Q2R9W1_ORYSJ</name>
<reference evidence="2" key="2">
    <citation type="journal article" date="2008" name="Nucleic Acids Res.">
        <title>The rice annotation project database (RAP-DB): 2008 update.</title>
        <authorList>
            <consortium name="The rice annotation project (RAP)"/>
        </authorList>
    </citation>
    <scope>GENOME REANNOTATION</scope>
    <source>
        <strain evidence="2">cv. Nipponbare</strain>
    </source>
</reference>
<organism evidence="1 2">
    <name type="scientific">Oryza sativa subsp. japonica</name>
    <name type="common">Rice</name>
    <dbReference type="NCBI Taxonomy" id="39947"/>
    <lineage>
        <taxon>Eukaryota</taxon>
        <taxon>Viridiplantae</taxon>
        <taxon>Streptophyta</taxon>
        <taxon>Embryophyta</taxon>
        <taxon>Tracheophyta</taxon>
        <taxon>Spermatophyta</taxon>
        <taxon>Magnoliopsida</taxon>
        <taxon>Liliopsida</taxon>
        <taxon>Poales</taxon>
        <taxon>Poaceae</taxon>
        <taxon>BOP clade</taxon>
        <taxon>Oryzoideae</taxon>
        <taxon>Oryzeae</taxon>
        <taxon>Oryzinae</taxon>
        <taxon>Oryza</taxon>
        <taxon>Oryza sativa</taxon>
    </lineage>
</organism>
<protein>
    <submittedName>
        <fullName evidence="1">Uncharacterized protein</fullName>
    </submittedName>
</protein>
<proteinExistence type="predicted"/>